<evidence type="ECO:0000256" key="4">
    <source>
        <dbReference type="ARBA" id="ARBA00022741"/>
    </source>
</evidence>
<dbReference type="GO" id="GO:0005886">
    <property type="term" value="C:plasma membrane"/>
    <property type="evidence" value="ECO:0007669"/>
    <property type="project" value="UniProtKB-SubCell"/>
</dbReference>
<dbReference type="NCBIfam" id="TIGR00436">
    <property type="entry name" value="era"/>
    <property type="match status" value="1"/>
</dbReference>
<dbReference type="GO" id="GO:0003924">
    <property type="term" value="F:GTPase activity"/>
    <property type="evidence" value="ECO:0007669"/>
    <property type="project" value="UniProtKB-UniRule"/>
</dbReference>
<dbReference type="NCBIfam" id="TIGR00231">
    <property type="entry name" value="small_GTP"/>
    <property type="match status" value="1"/>
</dbReference>
<dbReference type="PROSITE" id="PS51713">
    <property type="entry name" value="G_ERA"/>
    <property type="match status" value="1"/>
</dbReference>
<dbReference type="InterPro" id="IPR030388">
    <property type="entry name" value="G_ERA_dom"/>
</dbReference>
<dbReference type="EMBL" id="DXEV01000042">
    <property type="protein sequence ID" value="HIX56269.1"/>
    <property type="molecule type" value="Genomic_DNA"/>
</dbReference>
<feature type="domain" description="Era-type G" evidence="11">
    <location>
        <begin position="1"/>
        <end position="165"/>
    </location>
</feature>
<feature type="region of interest" description="G1" evidence="8">
    <location>
        <begin position="5"/>
        <end position="12"/>
    </location>
</feature>
<dbReference type="InterPro" id="IPR005225">
    <property type="entry name" value="Small_GTP-bd"/>
</dbReference>
<protein>
    <recommendedName>
        <fullName evidence="2 7">GTPase Era</fullName>
    </recommendedName>
</protein>
<keyword evidence="7" id="KW-0963">Cytoplasm</keyword>
<dbReference type="GO" id="GO:0043024">
    <property type="term" value="F:ribosomal small subunit binding"/>
    <property type="evidence" value="ECO:0007669"/>
    <property type="project" value="TreeGrafter"/>
</dbReference>
<evidence type="ECO:0000256" key="3">
    <source>
        <dbReference type="ARBA" id="ARBA00022517"/>
    </source>
</evidence>
<dbReference type="CDD" id="cd04163">
    <property type="entry name" value="Era"/>
    <property type="match status" value="1"/>
</dbReference>
<comment type="function">
    <text evidence="7">An essential GTPase that binds both GDP and GTP, with rapid nucleotide exchange. Plays a role in 16S rRNA processing and 30S ribosomal subunit biogenesis and possibly also in cell cycle regulation and energy metabolism.</text>
</comment>
<feature type="region of interest" description="G2" evidence="8">
    <location>
        <begin position="31"/>
        <end position="35"/>
    </location>
</feature>
<dbReference type="FunFam" id="3.30.300.20:FF:000003">
    <property type="entry name" value="GTPase Era"/>
    <property type="match status" value="1"/>
</dbReference>
<feature type="region of interest" description="G4" evidence="8">
    <location>
        <begin position="114"/>
        <end position="117"/>
    </location>
</feature>
<dbReference type="InterPro" id="IPR015946">
    <property type="entry name" value="KH_dom-like_a/b"/>
</dbReference>
<feature type="binding site" evidence="7">
    <location>
        <begin position="114"/>
        <end position="117"/>
    </location>
    <ligand>
        <name>GTP</name>
        <dbReference type="ChEBI" id="CHEBI:37565"/>
    </ligand>
</feature>
<evidence type="ECO:0000313" key="13">
    <source>
        <dbReference type="Proteomes" id="UP000886829"/>
    </source>
</evidence>
<dbReference type="InterPro" id="IPR027417">
    <property type="entry name" value="P-loop_NTPase"/>
</dbReference>
<feature type="binding site" evidence="7">
    <location>
        <begin position="52"/>
        <end position="56"/>
    </location>
    <ligand>
        <name>GTP</name>
        <dbReference type="ChEBI" id="CHEBI:37565"/>
    </ligand>
</feature>
<dbReference type="FunFam" id="3.40.50.300:FF:000094">
    <property type="entry name" value="GTPase Era"/>
    <property type="match status" value="1"/>
</dbReference>
<dbReference type="SUPFAM" id="SSF52540">
    <property type="entry name" value="P-loop containing nucleoside triphosphate hydrolases"/>
    <property type="match status" value="1"/>
</dbReference>
<feature type="domain" description="KH type-2" evidence="10">
    <location>
        <begin position="196"/>
        <end position="273"/>
    </location>
</feature>
<evidence type="ECO:0000256" key="1">
    <source>
        <dbReference type="ARBA" id="ARBA00007921"/>
    </source>
</evidence>
<keyword evidence="7" id="KW-1003">Cell membrane</keyword>
<dbReference type="PANTHER" id="PTHR42698:SF1">
    <property type="entry name" value="GTPASE ERA, MITOCHONDRIAL"/>
    <property type="match status" value="1"/>
</dbReference>
<dbReference type="InterPro" id="IPR005662">
    <property type="entry name" value="GTPase_Era-like"/>
</dbReference>
<keyword evidence="5 7" id="KW-0694">RNA-binding</keyword>
<keyword evidence="3 7" id="KW-0690">Ribosome biogenesis</keyword>
<keyword evidence="7" id="KW-0472">Membrane</keyword>
<comment type="subcellular location">
    <subcellularLocation>
        <location evidence="7">Cytoplasm</location>
    </subcellularLocation>
    <subcellularLocation>
        <location evidence="7">Cell membrane</location>
        <topology evidence="7">Peripheral membrane protein</topology>
    </subcellularLocation>
</comment>
<keyword evidence="6 7" id="KW-0342">GTP-binding</keyword>
<evidence type="ECO:0000256" key="9">
    <source>
        <dbReference type="RuleBase" id="RU003761"/>
    </source>
</evidence>
<dbReference type="GO" id="GO:0005829">
    <property type="term" value="C:cytosol"/>
    <property type="evidence" value="ECO:0007669"/>
    <property type="project" value="TreeGrafter"/>
</dbReference>
<dbReference type="NCBIfam" id="NF000908">
    <property type="entry name" value="PRK00089.1"/>
    <property type="match status" value="1"/>
</dbReference>
<name>A0A9D1WCA4_9GAMM</name>
<gene>
    <name evidence="7 12" type="primary">era</name>
    <name evidence="12" type="ORF">H9850_02200</name>
</gene>
<evidence type="ECO:0000313" key="12">
    <source>
        <dbReference type="EMBL" id="HIX56269.1"/>
    </source>
</evidence>
<evidence type="ECO:0000256" key="7">
    <source>
        <dbReference type="HAMAP-Rule" id="MF_00367"/>
    </source>
</evidence>
<comment type="subunit">
    <text evidence="7">Monomer.</text>
</comment>
<evidence type="ECO:0000256" key="6">
    <source>
        <dbReference type="ARBA" id="ARBA00023134"/>
    </source>
</evidence>
<comment type="caution">
    <text evidence="12">The sequence shown here is derived from an EMBL/GenBank/DDBJ whole genome shotgun (WGS) entry which is preliminary data.</text>
</comment>
<comment type="similarity">
    <text evidence="1 7 8 9">Belongs to the TRAFAC class TrmE-Era-EngA-EngB-Septin-like GTPase superfamily. Era GTPase family.</text>
</comment>
<evidence type="ECO:0000259" key="10">
    <source>
        <dbReference type="PROSITE" id="PS50823"/>
    </source>
</evidence>
<evidence type="ECO:0000256" key="5">
    <source>
        <dbReference type="ARBA" id="ARBA00022884"/>
    </source>
</evidence>
<dbReference type="Gene3D" id="3.40.50.300">
    <property type="entry name" value="P-loop containing nucleotide triphosphate hydrolases"/>
    <property type="match status" value="1"/>
</dbReference>
<evidence type="ECO:0000259" key="11">
    <source>
        <dbReference type="PROSITE" id="PS51713"/>
    </source>
</evidence>
<reference evidence="12" key="2">
    <citation type="submission" date="2021-04" db="EMBL/GenBank/DDBJ databases">
        <authorList>
            <person name="Gilroy R."/>
        </authorList>
    </citation>
    <scope>NUCLEOTIDE SEQUENCE</scope>
    <source>
        <strain evidence="12">USASDec5-558</strain>
    </source>
</reference>
<dbReference type="GO" id="GO:0005525">
    <property type="term" value="F:GTP binding"/>
    <property type="evidence" value="ECO:0007669"/>
    <property type="project" value="UniProtKB-UniRule"/>
</dbReference>
<sequence>MAIVGRPNVGKSTLMNHLIGQKISITSRKPQTTRNRVLGIDTDGLYQTVYVDTPGLHRIEKRAINRLMNRAAESSLGDVELIMWVVDATSWTEDDEMVCAKLKNATAPVVLVINKVDKLDDKDKVLPLIAKLKDQLEFKEIVPVSALRAKNLGVLKRLIKEHLPVGEHCYSEDSVTDRSLRFMCAEIIREKLMRQMGDELPYAASVEIEEYREDEKHITHISAAILVERQGQKKMVIGAGGSRIKLIGTEARHDIEKLIEGKVFLSLFVKVKAGWADDERALKSLGYADFEQR</sequence>
<feature type="region of interest" description="G3" evidence="8">
    <location>
        <begin position="52"/>
        <end position="55"/>
    </location>
</feature>
<dbReference type="CDD" id="cd22534">
    <property type="entry name" value="KH-II_Era"/>
    <property type="match status" value="1"/>
</dbReference>
<dbReference type="AlphaFoldDB" id="A0A9D1WCA4"/>
<keyword evidence="7" id="KW-0699">rRNA-binding</keyword>
<organism evidence="12 13">
    <name type="scientific">Candidatus Anaerobiospirillum pullistercoris</name>
    <dbReference type="NCBI Taxonomy" id="2838452"/>
    <lineage>
        <taxon>Bacteria</taxon>
        <taxon>Pseudomonadati</taxon>
        <taxon>Pseudomonadota</taxon>
        <taxon>Gammaproteobacteria</taxon>
        <taxon>Aeromonadales</taxon>
        <taxon>Succinivibrionaceae</taxon>
        <taxon>Anaerobiospirillum</taxon>
    </lineage>
</organism>
<dbReference type="GO" id="GO:0000028">
    <property type="term" value="P:ribosomal small subunit assembly"/>
    <property type="evidence" value="ECO:0007669"/>
    <property type="project" value="TreeGrafter"/>
</dbReference>
<feature type="binding site" evidence="7">
    <location>
        <begin position="5"/>
        <end position="12"/>
    </location>
    <ligand>
        <name>GTP</name>
        <dbReference type="ChEBI" id="CHEBI:37565"/>
    </ligand>
</feature>
<dbReference type="InterPro" id="IPR004044">
    <property type="entry name" value="KH_dom_type_2"/>
</dbReference>
<dbReference type="HAMAP" id="MF_00367">
    <property type="entry name" value="GTPase_Era"/>
    <property type="match status" value="1"/>
</dbReference>
<dbReference type="InterPro" id="IPR006073">
    <property type="entry name" value="GTP-bd"/>
</dbReference>
<dbReference type="Gene3D" id="3.30.300.20">
    <property type="match status" value="1"/>
</dbReference>
<dbReference type="Pfam" id="PF01926">
    <property type="entry name" value="MMR_HSR1"/>
    <property type="match status" value="1"/>
</dbReference>
<dbReference type="InterPro" id="IPR009019">
    <property type="entry name" value="KH_sf_prok-type"/>
</dbReference>
<dbReference type="SUPFAM" id="SSF54814">
    <property type="entry name" value="Prokaryotic type KH domain (KH-domain type II)"/>
    <property type="match status" value="1"/>
</dbReference>
<proteinExistence type="inferred from homology"/>
<dbReference type="Pfam" id="PF07650">
    <property type="entry name" value="KH_2"/>
    <property type="match status" value="1"/>
</dbReference>
<accession>A0A9D1WCA4</accession>
<evidence type="ECO:0000256" key="2">
    <source>
        <dbReference type="ARBA" id="ARBA00020484"/>
    </source>
</evidence>
<feature type="region of interest" description="G5" evidence="8">
    <location>
        <begin position="144"/>
        <end position="146"/>
    </location>
</feature>
<evidence type="ECO:0000256" key="8">
    <source>
        <dbReference type="PROSITE-ProRule" id="PRU01050"/>
    </source>
</evidence>
<dbReference type="GO" id="GO:0070181">
    <property type="term" value="F:small ribosomal subunit rRNA binding"/>
    <property type="evidence" value="ECO:0007669"/>
    <property type="project" value="UniProtKB-UniRule"/>
</dbReference>
<dbReference type="Proteomes" id="UP000886829">
    <property type="component" value="Unassembled WGS sequence"/>
</dbReference>
<keyword evidence="4 7" id="KW-0547">Nucleotide-binding</keyword>
<dbReference type="PANTHER" id="PTHR42698">
    <property type="entry name" value="GTPASE ERA"/>
    <property type="match status" value="1"/>
</dbReference>
<reference evidence="12" key="1">
    <citation type="journal article" date="2021" name="PeerJ">
        <title>Extensive microbial diversity within the chicken gut microbiome revealed by metagenomics and culture.</title>
        <authorList>
            <person name="Gilroy R."/>
            <person name="Ravi A."/>
            <person name="Getino M."/>
            <person name="Pursley I."/>
            <person name="Horton D.L."/>
            <person name="Alikhan N.F."/>
            <person name="Baker D."/>
            <person name="Gharbi K."/>
            <person name="Hall N."/>
            <person name="Watson M."/>
            <person name="Adriaenssens E.M."/>
            <person name="Foster-Nyarko E."/>
            <person name="Jarju S."/>
            <person name="Secka A."/>
            <person name="Antonio M."/>
            <person name="Oren A."/>
            <person name="Chaudhuri R.R."/>
            <person name="La Ragione R."/>
            <person name="Hildebrand F."/>
            <person name="Pallen M.J."/>
        </authorList>
    </citation>
    <scope>NUCLEOTIDE SEQUENCE</scope>
    <source>
        <strain evidence="12">USASDec5-558</strain>
    </source>
</reference>
<dbReference type="PROSITE" id="PS50823">
    <property type="entry name" value="KH_TYPE_2"/>
    <property type="match status" value="1"/>
</dbReference>